<dbReference type="PANTHER" id="PTHR43451:SF1">
    <property type="entry name" value="ACETYLTRANSFERASE"/>
    <property type="match status" value="1"/>
</dbReference>
<comment type="caution">
    <text evidence="2">The sequence shown here is derived from an EMBL/GenBank/DDBJ whole genome shotgun (WGS) entry which is preliminary data.</text>
</comment>
<sequence length="158" mass="17674">MLPIRPLRPDDCHQLIAVYHEAVISQAGNLYSPSQIEAWSQQAGRHDDFRSSLLRGHGLVSTTHHDDTIIEAFALLDPADRLALLYCRGRSSRQGRASALLEALEQHARSQGVARLRTEASQLSRPLLERRGWVVDGEETVTLGGVAFLRWRMGKDLL</sequence>
<dbReference type="GO" id="GO:0016746">
    <property type="term" value="F:acyltransferase activity"/>
    <property type="evidence" value="ECO:0007669"/>
    <property type="project" value="UniProtKB-KW"/>
</dbReference>
<dbReference type="SUPFAM" id="SSF55729">
    <property type="entry name" value="Acyl-CoA N-acyltransferases (Nat)"/>
    <property type="match status" value="1"/>
</dbReference>
<reference evidence="2 3" key="1">
    <citation type="submission" date="2023-12" db="EMBL/GenBank/DDBJ databases">
        <title>Baltic Sea Cyanobacteria.</title>
        <authorList>
            <person name="Delbaje E."/>
            <person name="Fewer D.P."/>
            <person name="Shishido T.K."/>
        </authorList>
    </citation>
    <scope>NUCLEOTIDE SEQUENCE [LARGE SCALE GENOMIC DNA]</scope>
    <source>
        <strain evidence="2 3">UHCC 0139</strain>
    </source>
</reference>
<dbReference type="InterPro" id="IPR016181">
    <property type="entry name" value="Acyl_CoA_acyltransferase"/>
</dbReference>
<feature type="domain" description="N-acetyltransferase" evidence="1">
    <location>
        <begin position="2"/>
        <end position="158"/>
    </location>
</feature>
<gene>
    <name evidence="2" type="ORF">VB738_11700</name>
</gene>
<dbReference type="Pfam" id="PF13673">
    <property type="entry name" value="Acetyltransf_10"/>
    <property type="match status" value="1"/>
</dbReference>
<dbReference type="InterPro" id="IPR000182">
    <property type="entry name" value="GNAT_dom"/>
</dbReference>
<evidence type="ECO:0000313" key="3">
    <source>
        <dbReference type="Proteomes" id="UP001304461"/>
    </source>
</evidence>
<keyword evidence="3" id="KW-1185">Reference proteome</keyword>
<name>A0ABU5RVV9_9CYAN</name>
<keyword evidence="2" id="KW-0808">Transferase</keyword>
<dbReference type="RefSeq" id="WP_323305902.1">
    <property type="nucleotide sequence ID" value="NZ_JAYGHX010000007.1"/>
</dbReference>
<evidence type="ECO:0000313" key="2">
    <source>
        <dbReference type="EMBL" id="MEA5391920.1"/>
    </source>
</evidence>
<dbReference type="EC" id="2.3.1.-" evidence="2"/>
<proteinExistence type="predicted"/>
<organism evidence="2 3">
    <name type="scientific">Cyanobium gracile UHCC 0139</name>
    <dbReference type="NCBI Taxonomy" id="3110308"/>
    <lineage>
        <taxon>Bacteria</taxon>
        <taxon>Bacillati</taxon>
        <taxon>Cyanobacteriota</taxon>
        <taxon>Cyanophyceae</taxon>
        <taxon>Synechococcales</taxon>
        <taxon>Prochlorococcaceae</taxon>
        <taxon>Cyanobium</taxon>
    </lineage>
</organism>
<accession>A0ABU5RVV9</accession>
<keyword evidence="2" id="KW-0012">Acyltransferase</keyword>
<evidence type="ECO:0000259" key="1">
    <source>
        <dbReference type="PROSITE" id="PS51186"/>
    </source>
</evidence>
<dbReference type="PROSITE" id="PS51186">
    <property type="entry name" value="GNAT"/>
    <property type="match status" value="1"/>
</dbReference>
<protein>
    <submittedName>
        <fullName evidence="2">GNAT family N-acetyltransferase</fullName>
        <ecNumber evidence="2">2.3.1.-</ecNumber>
    </submittedName>
</protein>
<dbReference type="PANTHER" id="PTHR43451">
    <property type="entry name" value="ACETYLTRANSFERASE (GNAT) FAMILY PROTEIN"/>
    <property type="match status" value="1"/>
</dbReference>
<dbReference type="Gene3D" id="3.40.630.30">
    <property type="match status" value="1"/>
</dbReference>
<dbReference type="Proteomes" id="UP001304461">
    <property type="component" value="Unassembled WGS sequence"/>
</dbReference>
<dbReference type="InterPro" id="IPR052564">
    <property type="entry name" value="N-acetyltrans/Recomb-assoc"/>
</dbReference>
<dbReference type="EMBL" id="JAYGHX010000007">
    <property type="protein sequence ID" value="MEA5391920.1"/>
    <property type="molecule type" value="Genomic_DNA"/>
</dbReference>